<proteinExistence type="predicted"/>
<evidence type="ECO:0000259" key="2">
    <source>
        <dbReference type="PROSITE" id="PS50181"/>
    </source>
</evidence>
<name>A0AAW0DKB5_9AGAR</name>
<dbReference type="InterPro" id="IPR001810">
    <property type="entry name" value="F-box_dom"/>
</dbReference>
<dbReference type="EMBL" id="JAYKXP010000011">
    <property type="protein sequence ID" value="KAK7053006.1"/>
    <property type="molecule type" value="Genomic_DNA"/>
</dbReference>
<evidence type="ECO:0000313" key="3">
    <source>
        <dbReference type="EMBL" id="KAK7053006.1"/>
    </source>
</evidence>
<dbReference type="Pfam" id="PF00646">
    <property type="entry name" value="F-box"/>
    <property type="match status" value="1"/>
</dbReference>
<keyword evidence="4" id="KW-1185">Reference proteome</keyword>
<evidence type="ECO:0000256" key="1">
    <source>
        <dbReference type="SAM" id="MobiDB-lite"/>
    </source>
</evidence>
<dbReference type="CDD" id="cd09917">
    <property type="entry name" value="F-box_SF"/>
    <property type="match status" value="1"/>
</dbReference>
<comment type="caution">
    <text evidence="3">The sequence shown here is derived from an EMBL/GenBank/DDBJ whole genome shotgun (WGS) entry which is preliminary data.</text>
</comment>
<reference evidence="3 4" key="1">
    <citation type="submission" date="2024-01" db="EMBL/GenBank/DDBJ databases">
        <title>A draft genome for a cacao thread blight-causing isolate of Paramarasmius palmivorus.</title>
        <authorList>
            <person name="Baruah I.K."/>
            <person name="Bukari Y."/>
            <person name="Amoako-Attah I."/>
            <person name="Meinhardt L.W."/>
            <person name="Bailey B.A."/>
            <person name="Cohen S.P."/>
        </authorList>
    </citation>
    <scope>NUCLEOTIDE SEQUENCE [LARGE SCALE GENOMIC DNA]</scope>
    <source>
        <strain evidence="3 4">GH-12</strain>
    </source>
</reference>
<accession>A0AAW0DKB5</accession>
<feature type="region of interest" description="Disordered" evidence="1">
    <location>
        <begin position="577"/>
        <end position="600"/>
    </location>
</feature>
<dbReference type="PROSITE" id="PS50181">
    <property type="entry name" value="FBOX"/>
    <property type="match status" value="1"/>
</dbReference>
<dbReference type="Proteomes" id="UP001383192">
    <property type="component" value="Unassembled WGS sequence"/>
</dbReference>
<evidence type="ECO:0000313" key="4">
    <source>
        <dbReference type="Proteomes" id="UP001383192"/>
    </source>
</evidence>
<sequence length="600" mass="69448">MRNIFGYLEPPELLRLARTSRDLRSILMSRSSTCVWKTSRQNAGIPDPVPSLSEPAFADLLSNLLFLQHDQGTSDQLDRGSKVLQEMRAALVRLRDPATVFVSLIIIYSFASAKELKECGYELDEAVWNFVVPSYRLPPDLARFEWRGVATVYLMTAVKALFKKALSLPMDNGTFTAFLSNTKRERDTELQQIHACQLWDYQQNLVKSLERMNAREERKTMIIGKLQELGWREELTHGSSQDELIRHKLVNQPRVLTDRSWRNICATLEAFMSSLKTDRLSQERTHLLRTRDEFLQKMLRHYAKRLPHALYMPPLPDIVLWGPFRWIIEDTPSHVKLQAHHFSEPMKQLPAFIEQWNAERHNKALVALQKHVPQATSSDLNLAISLFCCKSYRAVWSYPGIMAHMCGGMADHESERVEWCSGTRSSYCEIEMATEAIDVTRVICNLYGLDPKTTSLETLMTLNPLVECKTCSRYEHYEARCFKRWTQAATHCRGHELLVVSKIDEAVVVAKESQQDCRWYQAQEWYRCKECDYKYRLKSVRKHLQKVHQIEDNLDNHIEYTPLGRLLESTGPSVTKIYPPGTREPPAMPILPWDPDSDSD</sequence>
<feature type="domain" description="F-box" evidence="2">
    <location>
        <begin position="1"/>
        <end position="39"/>
    </location>
</feature>
<gene>
    <name evidence="3" type="ORF">VNI00_004327</name>
</gene>
<dbReference type="AlphaFoldDB" id="A0AAW0DKB5"/>
<organism evidence="3 4">
    <name type="scientific">Paramarasmius palmivorus</name>
    <dbReference type="NCBI Taxonomy" id="297713"/>
    <lineage>
        <taxon>Eukaryota</taxon>
        <taxon>Fungi</taxon>
        <taxon>Dikarya</taxon>
        <taxon>Basidiomycota</taxon>
        <taxon>Agaricomycotina</taxon>
        <taxon>Agaricomycetes</taxon>
        <taxon>Agaricomycetidae</taxon>
        <taxon>Agaricales</taxon>
        <taxon>Marasmiineae</taxon>
        <taxon>Marasmiaceae</taxon>
        <taxon>Paramarasmius</taxon>
    </lineage>
</organism>
<protein>
    <recommendedName>
        <fullName evidence="2">F-box domain-containing protein</fullName>
    </recommendedName>
</protein>